<gene>
    <name evidence="8" type="ORF">AYBTSS11_LOCUS1231</name>
</gene>
<dbReference type="SMART" id="SM00353">
    <property type="entry name" value="HLH"/>
    <property type="match status" value="1"/>
</dbReference>
<protein>
    <recommendedName>
        <fullName evidence="7">BHLH domain-containing protein</fullName>
    </recommendedName>
</protein>
<evidence type="ECO:0000256" key="6">
    <source>
        <dbReference type="SAM" id="MobiDB-lite"/>
    </source>
</evidence>
<keyword evidence="5" id="KW-0175">Coiled coil</keyword>
<dbReference type="SUPFAM" id="SSF47459">
    <property type="entry name" value="HLH, helix-loop-helix DNA-binding domain"/>
    <property type="match status" value="1"/>
</dbReference>
<evidence type="ECO:0000313" key="9">
    <source>
        <dbReference type="Proteomes" id="UP001189624"/>
    </source>
</evidence>
<dbReference type="Pfam" id="PF00010">
    <property type="entry name" value="HLH"/>
    <property type="match status" value="1"/>
</dbReference>
<sequence>MEDSLENWISNLEMEDYDVGLSQSHGSFDEQEFLREILEEQQDLSPQGENLSPSNSSVSFDEATGGTLHKSNSSNSIKSFKTSPSSCASPATTYLLSFDTSTAEPITHHKPSPKLGSSLQESSSKRGAVVKDGPQFEPFMAQPRKKVRRSSEIQHHIMAERKRRQELTGSIIALSATIPGLKRMDKAYVLREAVNYTKQLQERVKELENQNNDKSVQHSSALVRKYQANKESLFEVEARVVDEEVLIGIHCEKQKDIVCKIHVLLEKLHLSPSSSSVLPFGTSTLVIHIIAQMDECRMSMEEVVKKLREYLLEVYDMQQ</sequence>
<dbReference type="GO" id="GO:0046983">
    <property type="term" value="F:protein dimerization activity"/>
    <property type="evidence" value="ECO:0007669"/>
    <property type="project" value="InterPro"/>
</dbReference>
<evidence type="ECO:0000259" key="7">
    <source>
        <dbReference type="PROSITE" id="PS50888"/>
    </source>
</evidence>
<proteinExistence type="predicted"/>
<dbReference type="InterPro" id="IPR052610">
    <property type="entry name" value="bHLH_transcription_regulator"/>
</dbReference>
<dbReference type="Gramene" id="rna-AYBTSS11_LOCUS1231">
    <property type="protein sequence ID" value="CAJ1824388.1"/>
    <property type="gene ID" value="gene-AYBTSS11_LOCUS1231"/>
</dbReference>
<evidence type="ECO:0000256" key="5">
    <source>
        <dbReference type="SAM" id="Coils"/>
    </source>
</evidence>
<feature type="compositionally biased region" description="Polar residues" evidence="6">
    <location>
        <begin position="43"/>
        <end position="59"/>
    </location>
</feature>
<evidence type="ECO:0000256" key="4">
    <source>
        <dbReference type="ARBA" id="ARBA00023242"/>
    </source>
</evidence>
<feature type="coiled-coil region" evidence="5">
    <location>
        <begin position="190"/>
        <end position="217"/>
    </location>
</feature>
<feature type="domain" description="BHLH" evidence="7">
    <location>
        <begin position="151"/>
        <end position="200"/>
    </location>
</feature>
<comment type="subcellular location">
    <subcellularLocation>
        <location evidence="1">Nucleus</location>
    </subcellularLocation>
</comment>
<evidence type="ECO:0000256" key="3">
    <source>
        <dbReference type="ARBA" id="ARBA00023163"/>
    </source>
</evidence>
<dbReference type="GO" id="GO:0005634">
    <property type="term" value="C:nucleus"/>
    <property type="evidence" value="ECO:0007669"/>
    <property type="project" value="UniProtKB-SubCell"/>
</dbReference>
<dbReference type="EMBL" id="OY731398">
    <property type="protein sequence ID" value="CAJ1824388.1"/>
    <property type="molecule type" value="Genomic_DNA"/>
</dbReference>
<feature type="compositionally biased region" description="Low complexity" evidence="6">
    <location>
        <begin position="70"/>
        <end position="89"/>
    </location>
</feature>
<dbReference type="AlphaFoldDB" id="A0AA86RUC1"/>
<name>A0AA86RUC1_9FABA</name>
<dbReference type="InterPro" id="IPR011598">
    <property type="entry name" value="bHLH_dom"/>
</dbReference>
<keyword evidence="9" id="KW-1185">Reference proteome</keyword>
<reference evidence="8" key="1">
    <citation type="submission" date="2023-10" db="EMBL/GenBank/DDBJ databases">
        <authorList>
            <person name="Domelevo Entfellner J.-B."/>
        </authorList>
    </citation>
    <scope>NUCLEOTIDE SEQUENCE</scope>
</reference>
<organism evidence="8 9">
    <name type="scientific">Sphenostylis stenocarpa</name>
    <dbReference type="NCBI Taxonomy" id="92480"/>
    <lineage>
        <taxon>Eukaryota</taxon>
        <taxon>Viridiplantae</taxon>
        <taxon>Streptophyta</taxon>
        <taxon>Embryophyta</taxon>
        <taxon>Tracheophyta</taxon>
        <taxon>Spermatophyta</taxon>
        <taxon>Magnoliopsida</taxon>
        <taxon>eudicotyledons</taxon>
        <taxon>Gunneridae</taxon>
        <taxon>Pentapetalae</taxon>
        <taxon>rosids</taxon>
        <taxon>fabids</taxon>
        <taxon>Fabales</taxon>
        <taxon>Fabaceae</taxon>
        <taxon>Papilionoideae</taxon>
        <taxon>50 kb inversion clade</taxon>
        <taxon>NPAAA clade</taxon>
        <taxon>indigoferoid/millettioid clade</taxon>
        <taxon>Phaseoleae</taxon>
        <taxon>Sphenostylis</taxon>
    </lineage>
</organism>
<keyword evidence="3" id="KW-0804">Transcription</keyword>
<dbReference type="PROSITE" id="PS50888">
    <property type="entry name" value="BHLH"/>
    <property type="match status" value="1"/>
</dbReference>
<evidence type="ECO:0000256" key="1">
    <source>
        <dbReference type="ARBA" id="ARBA00004123"/>
    </source>
</evidence>
<keyword evidence="2" id="KW-0805">Transcription regulation</keyword>
<dbReference type="PANTHER" id="PTHR45959">
    <property type="entry name" value="BHLH TRANSCRIPTION FACTOR"/>
    <property type="match status" value="1"/>
</dbReference>
<evidence type="ECO:0000313" key="8">
    <source>
        <dbReference type="EMBL" id="CAJ1824388.1"/>
    </source>
</evidence>
<dbReference type="PANTHER" id="PTHR45959:SF10">
    <property type="entry name" value="HELIX LOOP HELIX DNA-BINDING DOMAIN PROTEIN"/>
    <property type="match status" value="1"/>
</dbReference>
<dbReference type="Gene3D" id="4.10.280.10">
    <property type="entry name" value="Helix-loop-helix DNA-binding domain"/>
    <property type="match status" value="1"/>
</dbReference>
<accession>A0AA86RUC1</accession>
<evidence type="ECO:0000256" key="2">
    <source>
        <dbReference type="ARBA" id="ARBA00023015"/>
    </source>
</evidence>
<dbReference type="Proteomes" id="UP001189624">
    <property type="component" value="Chromosome 1"/>
</dbReference>
<keyword evidence="4" id="KW-0539">Nucleus</keyword>
<feature type="region of interest" description="Disordered" evidence="6">
    <location>
        <begin position="104"/>
        <end position="151"/>
    </location>
</feature>
<dbReference type="InterPro" id="IPR036638">
    <property type="entry name" value="HLH_DNA-bd_sf"/>
</dbReference>
<feature type="region of interest" description="Disordered" evidence="6">
    <location>
        <begin position="22"/>
        <end position="89"/>
    </location>
</feature>